<dbReference type="EMBL" id="CP000697">
    <property type="protein sequence ID" value="ABQ29992.1"/>
    <property type="molecule type" value="Genomic_DNA"/>
</dbReference>
<dbReference type="AlphaFoldDB" id="A5FWL0"/>
<evidence type="ECO:0000313" key="1">
    <source>
        <dbReference type="EMBL" id="ABQ29992.1"/>
    </source>
</evidence>
<sequence>MFARLRDEGTWETISHQLIMQDHERVCRAASPCAAVIDSQSVKAIESGGVRGYNGGKLIKDAIAKRWRTPTAGRSSSMPAHPTFRIATVPGRCCVDHAGVGRSCNSRSPMPDTRGRVSHAAGSIRVEIVRKPPRQVGFTVLARQWGATLLLLDQQQPPSGQRRRGKHRLR</sequence>
<dbReference type="eggNOG" id="COG3293">
    <property type="taxonomic scope" value="Bacteria"/>
</dbReference>
<organism evidence="1 2">
    <name type="scientific">Acidiphilium cryptum (strain JF-5)</name>
    <dbReference type="NCBI Taxonomy" id="349163"/>
    <lineage>
        <taxon>Bacteria</taxon>
        <taxon>Pseudomonadati</taxon>
        <taxon>Pseudomonadota</taxon>
        <taxon>Alphaproteobacteria</taxon>
        <taxon>Acetobacterales</taxon>
        <taxon>Acidocellaceae</taxon>
        <taxon>Acidiphilium</taxon>
    </lineage>
</organism>
<dbReference type="STRING" id="349163.Acry_0772"/>
<keyword evidence="2" id="KW-1185">Reference proteome</keyword>
<name>A5FWL0_ACICJ</name>
<dbReference type="KEGG" id="acr:Acry_0772"/>
<reference evidence="1 2" key="1">
    <citation type="submission" date="2007-05" db="EMBL/GenBank/DDBJ databases">
        <title>Complete sequence of chromosome of Acidiphilium cryptum JF-5.</title>
        <authorList>
            <consortium name="US DOE Joint Genome Institute"/>
            <person name="Copeland A."/>
            <person name="Lucas S."/>
            <person name="Lapidus A."/>
            <person name="Barry K."/>
            <person name="Detter J.C."/>
            <person name="Glavina del Rio T."/>
            <person name="Hammon N."/>
            <person name="Israni S."/>
            <person name="Dalin E."/>
            <person name="Tice H."/>
            <person name="Pitluck S."/>
            <person name="Sims D."/>
            <person name="Brettin T."/>
            <person name="Bruce D."/>
            <person name="Han C."/>
            <person name="Schmutz J."/>
            <person name="Larimer F."/>
            <person name="Land M."/>
            <person name="Hauser L."/>
            <person name="Kyrpides N."/>
            <person name="Kim E."/>
            <person name="Magnuson T."/>
            <person name="Richardson P."/>
        </authorList>
    </citation>
    <scope>NUCLEOTIDE SEQUENCE [LARGE SCALE GENOMIC DNA]</scope>
    <source>
        <strain evidence="1 2">JF-5</strain>
    </source>
</reference>
<dbReference type="Proteomes" id="UP000000245">
    <property type="component" value="Chromosome"/>
</dbReference>
<evidence type="ECO:0000313" key="2">
    <source>
        <dbReference type="Proteomes" id="UP000000245"/>
    </source>
</evidence>
<accession>A5FWL0</accession>
<dbReference type="HOGENOM" id="CLU_1567310_0_0_5"/>
<gene>
    <name evidence="1" type="ordered locus">Acry_0772</name>
</gene>
<protein>
    <submittedName>
        <fullName evidence="1">Uncharacterized protein</fullName>
    </submittedName>
</protein>
<proteinExistence type="predicted"/>